<evidence type="ECO:0000256" key="2">
    <source>
        <dbReference type="ARBA" id="ARBA00010617"/>
    </source>
</evidence>
<dbReference type="SUPFAM" id="SSF48264">
    <property type="entry name" value="Cytochrome P450"/>
    <property type="match status" value="1"/>
</dbReference>
<dbReference type="PANTHER" id="PTHR24304:SF2">
    <property type="entry name" value="24-HYDROXYCHOLESTEROL 7-ALPHA-HYDROXYLASE"/>
    <property type="match status" value="1"/>
</dbReference>
<sequence>MSISSVLWYTAYLLFFVIFGVIFNVLHQIVTSRRGSAPPVVFHILPVIGSSIEFGRNPTRFLIKYREKYGDVFTFVILGQKLTAVLGPKGNKFVMGMKSEIFNAEDAYGKFTAPVFGKDVAFDVPNEVFKEQKRFLSFGLSHSNFRTYVGIIDEEVTSYLNTLLTAKEVAQGDNWKSFDAYSVLSTLNILASSRTLHGKEVRESIRSGSKVVSYYDELDGSLGPLTFVFPHLPLPQYRRRDHAQKQLSAFYLDIIQRRKERYKKMKDALTDPEEDSDLISALMKQSYRDGTPLQDHVIAHLMIALLMAGRHTSASTGSWILVYLAVNQPVAEDLYAEQVKYFSSPNGILRPLVYDDIRTLPLMNAVIKETLRLQPPIHSVSRMVRQDTPVPADCGVLPKGQIIIPKGHVVTASQGVSQLDKQLWDDAEKWNPYRWLQGGDHHNAGKLESTDLGAYQPFGGGGHRCIGEQYAIMQLTIMVSCFIRAFEMRIDSEPKRKQFTTVTLPSNSNIYYRRRS</sequence>
<evidence type="ECO:0000256" key="3">
    <source>
        <dbReference type="ARBA" id="ARBA00022617"/>
    </source>
</evidence>
<dbReference type="GO" id="GO:0016705">
    <property type="term" value="F:oxidoreductase activity, acting on paired donors, with incorporation or reduction of molecular oxygen"/>
    <property type="evidence" value="ECO:0007669"/>
    <property type="project" value="InterPro"/>
</dbReference>
<evidence type="ECO:0000256" key="7">
    <source>
        <dbReference type="RuleBase" id="RU000461"/>
    </source>
</evidence>
<dbReference type="PRINTS" id="PR00465">
    <property type="entry name" value="EP450IV"/>
</dbReference>
<keyword evidence="7" id="KW-0560">Oxidoreductase</keyword>
<name>A0A6A4GI47_9AGAR</name>
<dbReference type="GO" id="GO:0004497">
    <property type="term" value="F:monooxygenase activity"/>
    <property type="evidence" value="ECO:0007669"/>
    <property type="project" value="UniProtKB-KW"/>
</dbReference>
<proteinExistence type="inferred from homology"/>
<dbReference type="InterPro" id="IPR002403">
    <property type="entry name" value="Cyt_P450_E_grp-IV"/>
</dbReference>
<keyword evidence="4 6" id="KW-0479">Metal-binding</keyword>
<dbReference type="PRINTS" id="PR00385">
    <property type="entry name" value="P450"/>
</dbReference>
<protein>
    <submittedName>
        <fullName evidence="9">Lanosterol 14-alpha-demethylase</fullName>
    </submittedName>
</protein>
<keyword evidence="3 6" id="KW-0349">Heme</keyword>
<evidence type="ECO:0000256" key="4">
    <source>
        <dbReference type="ARBA" id="ARBA00022723"/>
    </source>
</evidence>
<reference evidence="9" key="1">
    <citation type="journal article" date="2019" name="Environ. Microbiol.">
        <title>Fungal ecological strategies reflected in gene transcription - a case study of two litter decomposers.</title>
        <authorList>
            <person name="Barbi F."/>
            <person name="Kohler A."/>
            <person name="Barry K."/>
            <person name="Baskaran P."/>
            <person name="Daum C."/>
            <person name="Fauchery L."/>
            <person name="Ihrmark K."/>
            <person name="Kuo A."/>
            <person name="LaButti K."/>
            <person name="Lipzen A."/>
            <person name="Morin E."/>
            <person name="Grigoriev I.V."/>
            <person name="Henrissat B."/>
            <person name="Lindahl B."/>
            <person name="Martin F."/>
        </authorList>
    </citation>
    <scope>NUCLEOTIDE SEQUENCE</scope>
    <source>
        <strain evidence="9">JB14</strain>
    </source>
</reference>
<dbReference type="InterPro" id="IPR001128">
    <property type="entry name" value="Cyt_P450"/>
</dbReference>
<dbReference type="Proteomes" id="UP000799118">
    <property type="component" value="Unassembled WGS sequence"/>
</dbReference>
<dbReference type="CDD" id="cd11042">
    <property type="entry name" value="CYP51-like"/>
    <property type="match status" value="1"/>
</dbReference>
<dbReference type="InterPro" id="IPR017972">
    <property type="entry name" value="Cyt_P450_CS"/>
</dbReference>
<gene>
    <name evidence="9" type="ORF">BT96DRAFT_892179</name>
</gene>
<dbReference type="Pfam" id="PF00067">
    <property type="entry name" value="p450"/>
    <property type="match status" value="1"/>
</dbReference>
<dbReference type="OrthoDB" id="2975185at2759"/>
<dbReference type="InterPro" id="IPR050529">
    <property type="entry name" value="CYP450_sterol_14alpha_dmase"/>
</dbReference>
<comment type="similarity">
    <text evidence="2 7">Belongs to the cytochrome P450 family.</text>
</comment>
<feature type="binding site" description="axial binding residue" evidence="6">
    <location>
        <position position="465"/>
    </location>
    <ligand>
        <name>heme</name>
        <dbReference type="ChEBI" id="CHEBI:30413"/>
    </ligand>
    <ligandPart>
        <name>Fe</name>
        <dbReference type="ChEBI" id="CHEBI:18248"/>
    </ligandPart>
</feature>
<evidence type="ECO:0000256" key="8">
    <source>
        <dbReference type="SAM" id="Phobius"/>
    </source>
</evidence>
<comment type="cofactor">
    <cofactor evidence="1 6">
        <name>heme</name>
        <dbReference type="ChEBI" id="CHEBI:30413"/>
    </cofactor>
</comment>
<keyword evidence="8" id="KW-1133">Transmembrane helix</keyword>
<dbReference type="GO" id="GO:0020037">
    <property type="term" value="F:heme binding"/>
    <property type="evidence" value="ECO:0007669"/>
    <property type="project" value="InterPro"/>
</dbReference>
<evidence type="ECO:0000313" key="10">
    <source>
        <dbReference type="Proteomes" id="UP000799118"/>
    </source>
</evidence>
<dbReference type="GO" id="GO:0005506">
    <property type="term" value="F:iron ion binding"/>
    <property type="evidence" value="ECO:0007669"/>
    <property type="project" value="InterPro"/>
</dbReference>
<keyword evidence="7" id="KW-0503">Monooxygenase</keyword>
<accession>A0A6A4GI47</accession>
<dbReference type="InterPro" id="IPR036396">
    <property type="entry name" value="Cyt_P450_sf"/>
</dbReference>
<dbReference type="AlphaFoldDB" id="A0A6A4GI47"/>
<keyword evidence="8" id="KW-0472">Membrane</keyword>
<keyword evidence="5 6" id="KW-0408">Iron</keyword>
<keyword evidence="8" id="KW-0812">Transmembrane</keyword>
<dbReference type="PANTHER" id="PTHR24304">
    <property type="entry name" value="CYTOCHROME P450 FAMILY 7"/>
    <property type="match status" value="1"/>
</dbReference>
<evidence type="ECO:0000313" key="9">
    <source>
        <dbReference type="EMBL" id="KAE9385216.1"/>
    </source>
</evidence>
<evidence type="ECO:0000256" key="1">
    <source>
        <dbReference type="ARBA" id="ARBA00001971"/>
    </source>
</evidence>
<dbReference type="EMBL" id="ML770014">
    <property type="protein sequence ID" value="KAE9385216.1"/>
    <property type="molecule type" value="Genomic_DNA"/>
</dbReference>
<keyword evidence="10" id="KW-1185">Reference proteome</keyword>
<evidence type="ECO:0000256" key="6">
    <source>
        <dbReference type="PIRSR" id="PIRSR602403-1"/>
    </source>
</evidence>
<dbReference type="Gene3D" id="1.10.630.10">
    <property type="entry name" value="Cytochrome P450"/>
    <property type="match status" value="1"/>
</dbReference>
<feature type="transmembrane region" description="Helical" evidence="8">
    <location>
        <begin position="6"/>
        <end position="26"/>
    </location>
</feature>
<evidence type="ECO:0000256" key="5">
    <source>
        <dbReference type="ARBA" id="ARBA00023004"/>
    </source>
</evidence>
<dbReference type="PROSITE" id="PS00086">
    <property type="entry name" value="CYTOCHROME_P450"/>
    <property type="match status" value="1"/>
</dbReference>
<organism evidence="9 10">
    <name type="scientific">Gymnopus androsaceus JB14</name>
    <dbReference type="NCBI Taxonomy" id="1447944"/>
    <lineage>
        <taxon>Eukaryota</taxon>
        <taxon>Fungi</taxon>
        <taxon>Dikarya</taxon>
        <taxon>Basidiomycota</taxon>
        <taxon>Agaricomycotina</taxon>
        <taxon>Agaricomycetes</taxon>
        <taxon>Agaricomycetidae</taxon>
        <taxon>Agaricales</taxon>
        <taxon>Marasmiineae</taxon>
        <taxon>Omphalotaceae</taxon>
        <taxon>Gymnopus</taxon>
    </lineage>
</organism>